<keyword evidence="1" id="KW-0812">Transmembrane</keyword>
<feature type="transmembrane region" description="Helical" evidence="1">
    <location>
        <begin position="20"/>
        <end position="39"/>
    </location>
</feature>
<evidence type="ECO:0000313" key="2">
    <source>
        <dbReference type="EMBL" id="KAG8386488.1"/>
    </source>
</evidence>
<evidence type="ECO:0000256" key="1">
    <source>
        <dbReference type="SAM" id="Phobius"/>
    </source>
</evidence>
<accession>A0AAV6XW85</accession>
<proteinExistence type="predicted"/>
<dbReference type="PANTHER" id="PTHR33237:SF21">
    <property type="entry name" value="TRANSMEMBRANE PROTEIN"/>
    <property type="match status" value="1"/>
</dbReference>
<evidence type="ECO:0008006" key="4">
    <source>
        <dbReference type="Google" id="ProtNLM"/>
    </source>
</evidence>
<sequence length="172" mass="19161">MEALWNLEDKWNLSTQKAIALFASTSFLVIGICIAAVALKRRNSKRQGIVHEEPCKDPPPATAAVGRRSVVVEVLMGSVRWSGPRGSSSQIETPTPLLVKRDHVGWGSHNSTSAVWQRPILMGEKCELPRFSGLILYDQRGMPLHDQQCQEMTIDKLENMAGVERTTLRDLL</sequence>
<dbReference type="Proteomes" id="UP000826271">
    <property type="component" value="Unassembled WGS sequence"/>
</dbReference>
<protein>
    <recommendedName>
        <fullName evidence="4">Transmembrane protein</fullName>
    </recommendedName>
</protein>
<gene>
    <name evidence="2" type="ORF">BUALT_Bualt03G0153800</name>
</gene>
<keyword evidence="1" id="KW-1133">Transmembrane helix</keyword>
<reference evidence="2" key="1">
    <citation type="submission" date="2019-10" db="EMBL/GenBank/DDBJ databases">
        <authorList>
            <person name="Zhang R."/>
            <person name="Pan Y."/>
            <person name="Wang J."/>
            <person name="Ma R."/>
            <person name="Yu S."/>
        </authorList>
    </citation>
    <scope>NUCLEOTIDE SEQUENCE</scope>
    <source>
        <strain evidence="2">LA-IB0</strain>
        <tissue evidence="2">Leaf</tissue>
    </source>
</reference>
<name>A0AAV6XW85_9LAMI</name>
<dbReference type="AlphaFoldDB" id="A0AAV6XW85"/>
<comment type="caution">
    <text evidence="2">The sequence shown here is derived from an EMBL/GenBank/DDBJ whole genome shotgun (WGS) entry which is preliminary data.</text>
</comment>
<organism evidence="2 3">
    <name type="scientific">Buddleja alternifolia</name>
    <dbReference type="NCBI Taxonomy" id="168488"/>
    <lineage>
        <taxon>Eukaryota</taxon>
        <taxon>Viridiplantae</taxon>
        <taxon>Streptophyta</taxon>
        <taxon>Embryophyta</taxon>
        <taxon>Tracheophyta</taxon>
        <taxon>Spermatophyta</taxon>
        <taxon>Magnoliopsida</taxon>
        <taxon>eudicotyledons</taxon>
        <taxon>Gunneridae</taxon>
        <taxon>Pentapetalae</taxon>
        <taxon>asterids</taxon>
        <taxon>lamiids</taxon>
        <taxon>Lamiales</taxon>
        <taxon>Scrophulariaceae</taxon>
        <taxon>Buddlejeae</taxon>
        <taxon>Buddleja</taxon>
    </lineage>
</organism>
<keyword evidence="3" id="KW-1185">Reference proteome</keyword>
<keyword evidence="1" id="KW-0472">Membrane</keyword>
<evidence type="ECO:0000313" key="3">
    <source>
        <dbReference type="Proteomes" id="UP000826271"/>
    </source>
</evidence>
<dbReference type="PANTHER" id="PTHR33237">
    <property type="entry name" value="F2P16.13 PROTEIN-RELATED"/>
    <property type="match status" value="1"/>
</dbReference>
<dbReference type="EMBL" id="WHWC01000003">
    <property type="protein sequence ID" value="KAG8386488.1"/>
    <property type="molecule type" value="Genomic_DNA"/>
</dbReference>